<comment type="caution">
    <text evidence="1">The sequence shown here is derived from an EMBL/GenBank/DDBJ whole genome shotgun (WGS) entry which is preliminary data.</text>
</comment>
<evidence type="ECO:0008006" key="3">
    <source>
        <dbReference type="Google" id="ProtNLM"/>
    </source>
</evidence>
<name>A0A917B9S2_HALAA</name>
<evidence type="ECO:0000313" key="2">
    <source>
        <dbReference type="Proteomes" id="UP000660110"/>
    </source>
</evidence>
<dbReference type="RefSeq" id="WP_188378885.1">
    <property type="nucleotide sequence ID" value="NZ_BMEL01000005.1"/>
</dbReference>
<reference evidence="1" key="2">
    <citation type="submission" date="2020-09" db="EMBL/GenBank/DDBJ databases">
        <authorList>
            <person name="Sun Q."/>
            <person name="Zhou Y."/>
        </authorList>
    </citation>
    <scope>NUCLEOTIDE SEQUENCE</scope>
    <source>
        <strain evidence="1">CGMCC 1.12153</strain>
    </source>
</reference>
<protein>
    <recommendedName>
        <fullName evidence="3">YppG-like protein</fullName>
    </recommendedName>
</protein>
<dbReference type="Pfam" id="PF14179">
    <property type="entry name" value="YppG"/>
    <property type="match status" value="1"/>
</dbReference>
<gene>
    <name evidence="1" type="ORF">GCM10010954_35530</name>
</gene>
<organism evidence="1 2">
    <name type="scientific">Halobacillus andaensis</name>
    <dbReference type="NCBI Taxonomy" id="1176239"/>
    <lineage>
        <taxon>Bacteria</taxon>
        <taxon>Bacillati</taxon>
        <taxon>Bacillota</taxon>
        <taxon>Bacilli</taxon>
        <taxon>Bacillales</taxon>
        <taxon>Bacillaceae</taxon>
        <taxon>Halobacillus</taxon>
    </lineage>
</organism>
<dbReference type="AlphaFoldDB" id="A0A917B9S2"/>
<dbReference type="Proteomes" id="UP000660110">
    <property type="component" value="Unassembled WGS sequence"/>
</dbReference>
<accession>A0A917B9S2</accession>
<dbReference type="InterPro" id="IPR025555">
    <property type="entry name" value="YppG"/>
</dbReference>
<reference evidence="1" key="1">
    <citation type="journal article" date="2014" name="Int. J. Syst. Evol. Microbiol.">
        <title>Complete genome sequence of Corynebacterium casei LMG S-19264T (=DSM 44701T), isolated from a smear-ripened cheese.</title>
        <authorList>
            <consortium name="US DOE Joint Genome Institute (JGI-PGF)"/>
            <person name="Walter F."/>
            <person name="Albersmeier A."/>
            <person name="Kalinowski J."/>
            <person name="Ruckert C."/>
        </authorList>
    </citation>
    <scope>NUCLEOTIDE SEQUENCE</scope>
    <source>
        <strain evidence="1">CGMCC 1.12153</strain>
    </source>
</reference>
<sequence>MYPPYNPYYWQPPYSPYGNADIDRSYNELYNQQVPYGWDPSMYQAQAHVQGQAPFMQGYGYPGYYENGYENGAFGLQKKKMMAYFQDEQGQLDLDKMFNTTGQVVQTIQQVSPMVKGIGSFVKGLR</sequence>
<dbReference type="EMBL" id="BMEL01000005">
    <property type="protein sequence ID" value="GGF33275.1"/>
    <property type="molecule type" value="Genomic_DNA"/>
</dbReference>
<proteinExistence type="predicted"/>
<keyword evidence="2" id="KW-1185">Reference proteome</keyword>
<evidence type="ECO:0000313" key="1">
    <source>
        <dbReference type="EMBL" id="GGF33275.1"/>
    </source>
</evidence>